<feature type="transmembrane region" description="Helical" evidence="2">
    <location>
        <begin position="162"/>
        <end position="182"/>
    </location>
</feature>
<keyword evidence="2" id="KW-0812">Transmembrane</keyword>
<organism evidence="3 4">
    <name type="scientific">Candidatus Staskawiczbacteria bacterium RIFCSPHIGHO2_01_FULL_36_16</name>
    <dbReference type="NCBI Taxonomy" id="1802200"/>
    <lineage>
        <taxon>Bacteria</taxon>
        <taxon>Candidatus Staskawicziibacteriota</taxon>
    </lineage>
</organism>
<evidence type="ECO:0000313" key="3">
    <source>
        <dbReference type="EMBL" id="OGZ65149.1"/>
    </source>
</evidence>
<feature type="transmembrane region" description="Helical" evidence="2">
    <location>
        <begin position="15"/>
        <end position="33"/>
    </location>
</feature>
<feature type="transmembrane region" description="Helical" evidence="2">
    <location>
        <begin position="352"/>
        <end position="374"/>
    </location>
</feature>
<evidence type="ECO:0000256" key="2">
    <source>
        <dbReference type="SAM" id="Phobius"/>
    </source>
</evidence>
<proteinExistence type="predicted"/>
<dbReference type="EMBL" id="MHOM01000012">
    <property type="protein sequence ID" value="OGZ65149.1"/>
    <property type="molecule type" value="Genomic_DNA"/>
</dbReference>
<evidence type="ECO:0000313" key="4">
    <source>
        <dbReference type="Proteomes" id="UP000177190"/>
    </source>
</evidence>
<sequence length="746" mass="81424">MLNFFSTTFKNKKKYFILLFLIIFLTEFFGIGLKEAGAQLAEMQACENNCRQTYANTDPTDPTMNDCILDCQRKFGSQTAGFGKILGEDLSREYGELADQLAIPFAAFVFGVGAVIISIGGSLSVLASNMLILVISMVDKMGCYTCMQNTAVANGWPRVRDLANMVVVLGFVVIGISTTLRFREYEAKKLLPKLIIAALLINFSLPICGIFIDGSNIVAKYFLQSGGFFANSWGQTLESQIKILTNEWSSNSSYIKAALGLIGGIAGITFYNIFAIIIFLLYAFLYIFRTIALWILVILSPLAFVFSVFPFTKKFFDMWWNNFLAWCIIIIPISFFVWLADKIMEGITKANAGNPTSFFAYLIPGSLMLLGFILSTQMSAMGAGAAVGAAKWTGGKAMGAVSGAAGATGLKGLAQRAGTGIKDAATGASEKYLGKYSPIKQGTTAGNKKARLEESTKRLEKGFDNTPEGNAELAKIATQRAITAPQQQAKAAAADLLAKRNAWDYIPKNQQEAVAAHAKAFGISTETLTEKRPQLLTGTTDKEATEKLRAERAATLETSRGWSADRASADAKNWTPSQTAIKDKKDAIDQEVIKQRALGYMPVQEHEMKQKLIDNEAKRLQTAAGGGHTQREAEIMANSSGFKPTNNDILNASQNLTSEKIEKAVQKLPTSKASELPEEAMVKEVAGHFNVNQMTNIYKNSTPALISKFRRALAERQSELRAAGNNTEADDLVDKIIEASRRARRP</sequence>
<dbReference type="Pfam" id="PF19590">
    <property type="entry name" value="TrbL_3"/>
    <property type="match status" value="1"/>
</dbReference>
<accession>A0A1G2HRY1</accession>
<feature type="transmembrane region" description="Helical" evidence="2">
    <location>
        <begin position="194"/>
        <end position="212"/>
    </location>
</feature>
<dbReference type="GO" id="GO:0030255">
    <property type="term" value="P:protein secretion by the type IV secretion system"/>
    <property type="evidence" value="ECO:0007669"/>
    <property type="project" value="InterPro"/>
</dbReference>
<gene>
    <name evidence="3" type="ORF">A2812_01995</name>
</gene>
<name>A0A1G2HRY1_9BACT</name>
<dbReference type="AlphaFoldDB" id="A0A1G2HRY1"/>
<comment type="caution">
    <text evidence="3">The sequence shown here is derived from an EMBL/GenBank/DDBJ whole genome shotgun (WGS) entry which is preliminary data.</text>
</comment>
<dbReference type="InterPro" id="IPR045782">
    <property type="entry name" value="TrbL_3"/>
</dbReference>
<feature type="transmembrane region" description="Helical" evidence="2">
    <location>
        <begin position="291"/>
        <end position="311"/>
    </location>
</feature>
<feature type="transmembrane region" description="Helical" evidence="2">
    <location>
        <begin position="101"/>
        <end position="127"/>
    </location>
</feature>
<feature type="transmembrane region" description="Helical" evidence="2">
    <location>
        <begin position="323"/>
        <end position="340"/>
    </location>
</feature>
<feature type="transmembrane region" description="Helical" evidence="2">
    <location>
        <begin position="257"/>
        <end position="284"/>
    </location>
</feature>
<feature type="region of interest" description="Disordered" evidence="1">
    <location>
        <begin position="556"/>
        <end position="576"/>
    </location>
</feature>
<evidence type="ECO:0000256" key="1">
    <source>
        <dbReference type="SAM" id="MobiDB-lite"/>
    </source>
</evidence>
<keyword evidence="2" id="KW-1133">Transmembrane helix</keyword>
<protein>
    <submittedName>
        <fullName evidence="3">Uncharacterized protein</fullName>
    </submittedName>
</protein>
<dbReference type="STRING" id="1802200.A2812_01995"/>
<dbReference type="Proteomes" id="UP000177190">
    <property type="component" value="Unassembled WGS sequence"/>
</dbReference>
<reference evidence="3 4" key="1">
    <citation type="journal article" date="2016" name="Nat. Commun.">
        <title>Thousands of microbial genomes shed light on interconnected biogeochemical processes in an aquifer system.</title>
        <authorList>
            <person name="Anantharaman K."/>
            <person name="Brown C.T."/>
            <person name="Hug L.A."/>
            <person name="Sharon I."/>
            <person name="Castelle C.J."/>
            <person name="Probst A.J."/>
            <person name="Thomas B.C."/>
            <person name="Singh A."/>
            <person name="Wilkins M.J."/>
            <person name="Karaoz U."/>
            <person name="Brodie E.L."/>
            <person name="Williams K.H."/>
            <person name="Hubbard S.S."/>
            <person name="Banfield J.F."/>
        </authorList>
    </citation>
    <scope>NUCLEOTIDE SEQUENCE [LARGE SCALE GENOMIC DNA]</scope>
</reference>
<keyword evidence="2" id="KW-0472">Membrane</keyword>